<evidence type="ECO:0000259" key="2">
    <source>
        <dbReference type="Pfam" id="PF12945"/>
    </source>
</evidence>
<dbReference type="STRING" id="561720.SAMN06275492_11420"/>
<name>A0A1X7JNS9_9BACT</name>
<dbReference type="InterPro" id="IPR009926">
    <property type="entry name" value="T3SS_YcgR_PilZN"/>
</dbReference>
<feature type="domain" description="PilZ" evidence="1">
    <location>
        <begin position="104"/>
        <end position="214"/>
    </location>
</feature>
<dbReference type="AlphaFoldDB" id="A0A1X7JNS9"/>
<accession>A0A1X7JNS9</accession>
<gene>
    <name evidence="3" type="ORF">SAMN06275492_11420</name>
</gene>
<evidence type="ECO:0000313" key="3">
    <source>
        <dbReference type="EMBL" id="SMG29654.1"/>
    </source>
</evidence>
<dbReference type="Gene3D" id="2.40.10.220">
    <property type="entry name" value="predicted glycosyltransferase like domains"/>
    <property type="match status" value="1"/>
</dbReference>
<evidence type="ECO:0000259" key="1">
    <source>
        <dbReference type="Pfam" id="PF07238"/>
    </source>
</evidence>
<keyword evidence="3" id="KW-0966">Cell projection</keyword>
<keyword evidence="3" id="KW-0969">Cilium</keyword>
<reference evidence="4" key="1">
    <citation type="submission" date="2017-04" db="EMBL/GenBank/DDBJ databases">
        <authorList>
            <person name="Varghese N."/>
            <person name="Submissions S."/>
        </authorList>
    </citation>
    <scope>NUCLEOTIDE SEQUENCE [LARGE SCALE GENOMIC DNA]</scope>
    <source>
        <strain evidence="4">USBA 82</strain>
    </source>
</reference>
<sequence>MEASRLIESDPSVIGAKAEISIQTGLYKGEYPSRLENVDGSVWKMGHPFLGGGLLPLYRGVEVVLSVKSDGSVYRATGSVLGTVREGEVVMLVLQILGEVEKIQRRQFLRVSCLLDGKVAPLGEPPRIGGEGWLDGSITDISLGGARLSIPGRQGPALDGVSRAILRVKVDKERFFIPCKVAMARFVDETENTDLGLAFEILPGLIEKALGRFVRHQELASRSDRR</sequence>
<dbReference type="RefSeq" id="WP_085544570.1">
    <property type="nucleotide sequence ID" value="NZ_FXBB01000014.1"/>
</dbReference>
<evidence type="ECO:0000313" key="4">
    <source>
        <dbReference type="Proteomes" id="UP000193355"/>
    </source>
</evidence>
<dbReference type="Pfam" id="PF12945">
    <property type="entry name" value="PilZNR"/>
    <property type="match status" value="1"/>
</dbReference>
<feature type="domain" description="Type III secretion system flagellar brake protein YcgR PilZN" evidence="2">
    <location>
        <begin position="14"/>
        <end position="94"/>
    </location>
</feature>
<proteinExistence type="predicted"/>
<keyword evidence="3" id="KW-0282">Flagellum</keyword>
<dbReference type="Pfam" id="PF07238">
    <property type="entry name" value="PilZ"/>
    <property type="match status" value="1"/>
</dbReference>
<dbReference type="OrthoDB" id="3493at2"/>
<protein>
    <submittedName>
        <fullName evidence="3">C-di-GMP-binding flagellar brake protein YcgR, contains PilZNR and PilZ domains</fullName>
    </submittedName>
</protein>
<dbReference type="InterPro" id="IPR009875">
    <property type="entry name" value="PilZ_domain"/>
</dbReference>
<organism evidence="3 4">
    <name type="scientific">Dethiosulfovibrio salsuginis</name>
    <dbReference type="NCBI Taxonomy" id="561720"/>
    <lineage>
        <taxon>Bacteria</taxon>
        <taxon>Thermotogati</taxon>
        <taxon>Synergistota</taxon>
        <taxon>Synergistia</taxon>
        <taxon>Synergistales</taxon>
        <taxon>Dethiosulfovibrionaceae</taxon>
        <taxon>Dethiosulfovibrio</taxon>
    </lineage>
</organism>
<keyword evidence="4" id="KW-1185">Reference proteome</keyword>
<dbReference type="EMBL" id="FXBB01000014">
    <property type="protein sequence ID" value="SMG29654.1"/>
    <property type="molecule type" value="Genomic_DNA"/>
</dbReference>
<dbReference type="Proteomes" id="UP000193355">
    <property type="component" value="Unassembled WGS sequence"/>
</dbReference>
<dbReference type="GO" id="GO:0035438">
    <property type="term" value="F:cyclic-di-GMP binding"/>
    <property type="evidence" value="ECO:0007669"/>
    <property type="project" value="InterPro"/>
</dbReference>